<reference evidence="1" key="1">
    <citation type="submission" date="2019-07" db="EMBL/GenBank/DDBJ databases">
        <title>Biological characteristics of mucoid Acinetobacter baumannii from a general hospital in China.</title>
        <authorList>
            <person name="Hua X."/>
            <person name="Yu Y."/>
        </authorList>
    </citation>
    <scope>NUCLEOTIDE SEQUENCE [LARGE SCALE GENOMIC DNA]</scope>
    <source>
        <strain evidence="1">N41</strain>
    </source>
</reference>
<protein>
    <submittedName>
        <fullName evidence="1">Uncharacterized protein</fullName>
    </submittedName>
</protein>
<sequence length="106" mass="12312">MSEQAKILKDIEKARKEERRLVALQRLENTEDFRLLFNEGLFKDELTRVVMERHGASPEIKEELNRAADAISFMGKYFDGIRTLGLSAPYRIREGLKLLDELGEDE</sequence>
<name>A0ABD5D935_ACIBA</name>
<accession>A0ABD5D935</accession>
<evidence type="ECO:0000313" key="1">
    <source>
        <dbReference type="EMBL" id="MDR8261587.1"/>
    </source>
</evidence>
<comment type="caution">
    <text evidence="1">The sequence shown here is derived from an EMBL/GenBank/DDBJ whole genome shotgun (WGS) entry which is preliminary data.</text>
</comment>
<proteinExistence type="predicted"/>
<dbReference type="AlphaFoldDB" id="A0ABD5D935"/>
<dbReference type="RefSeq" id="WP_004716526.1">
    <property type="nucleotide sequence ID" value="NZ_CP110465.1"/>
</dbReference>
<organism evidence="1">
    <name type="scientific">Acinetobacter baumannii</name>
    <dbReference type="NCBI Taxonomy" id="470"/>
    <lineage>
        <taxon>Bacteria</taxon>
        <taxon>Pseudomonadati</taxon>
        <taxon>Pseudomonadota</taxon>
        <taxon>Gammaproteobacteria</taxon>
        <taxon>Moraxellales</taxon>
        <taxon>Moraxellaceae</taxon>
        <taxon>Acinetobacter</taxon>
        <taxon>Acinetobacter calcoaceticus/baumannii complex</taxon>
    </lineage>
</organism>
<dbReference type="EMBL" id="VMBB01000021">
    <property type="protein sequence ID" value="MDR8261587.1"/>
    <property type="molecule type" value="Genomic_DNA"/>
</dbReference>
<gene>
    <name evidence="1" type="ORF">FPK87_14110</name>
</gene>